<dbReference type="SUPFAM" id="SSF52058">
    <property type="entry name" value="L domain-like"/>
    <property type="match status" value="2"/>
</dbReference>
<evidence type="ECO:0000256" key="3">
    <source>
        <dbReference type="ARBA" id="ARBA00022741"/>
    </source>
</evidence>
<dbReference type="InterPro" id="IPR036388">
    <property type="entry name" value="WH-like_DNA-bd_sf"/>
</dbReference>
<dbReference type="InterPro" id="IPR027417">
    <property type="entry name" value="P-loop_NTPase"/>
</dbReference>
<accession>A0A5N6PFN3</accession>
<evidence type="ECO:0000259" key="9">
    <source>
        <dbReference type="Pfam" id="PF23598"/>
    </source>
</evidence>
<keyword evidence="5" id="KW-0067">ATP-binding</keyword>
<protein>
    <recommendedName>
        <fullName evidence="12">NB-ARC</fullName>
    </recommendedName>
</protein>
<keyword evidence="2" id="KW-0677">Repeat</keyword>
<dbReference type="Pfam" id="PF18052">
    <property type="entry name" value="Rx_N"/>
    <property type="match status" value="1"/>
</dbReference>
<reference evidence="10 11" key="1">
    <citation type="submission" date="2019-05" db="EMBL/GenBank/DDBJ databases">
        <title>Mikania micrantha, genome provides insights into the molecular mechanism of rapid growth.</title>
        <authorList>
            <person name="Liu B."/>
        </authorList>
    </citation>
    <scope>NUCLEOTIDE SEQUENCE [LARGE SCALE GENOMIC DNA]</scope>
    <source>
        <strain evidence="10">NLD-2019</strain>
        <tissue evidence="10">Leaf</tissue>
    </source>
</reference>
<dbReference type="InterPro" id="IPR058922">
    <property type="entry name" value="WHD_DRP"/>
</dbReference>
<dbReference type="FunFam" id="3.40.50.300:FF:001091">
    <property type="entry name" value="Probable disease resistance protein At1g61300"/>
    <property type="match status" value="1"/>
</dbReference>
<dbReference type="Pfam" id="PF23559">
    <property type="entry name" value="WHD_DRP"/>
    <property type="match status" value="1"/>
</dbReference>
<evidence type="ECO:0000256" key="4">
    <source>
        <dbReference type="ARBA" id="ARBA00022821"/>
    </source>
</evidence>
<keyword evidence="3" id="KW-0547">Nucleotide-binding</keyword>
<dbReference type="InterPro" id="IPR002182">
    <property type="entry name" value="NB-ARC"/>
</dbReference>
<dbReference type="PANTHER" id="PTHR36766:SF61">
    <property type="entry name" value="NB-ARC DOMAIN DISEASE RESISTANCE PROTEIN"/>
    <property type="match status" value="1"/>
</dbReference>
<dbReference type="Gene3D" id="1.20.5.4130">
    <property type="match status" value="1"/>
</dbReference>
<dbReference type="Gene3D" id="3.80.10.10">
    <property type="entry name" value="Ribonuclease Inhibitor"/>
    <property type="match status" value="3"/>
</dbReference>
<evidence type="ECO:0000313" key="11">
    <source>
        <dbReference type="Proteomes" id="UP000326396"/>
    </source>
</evidence>
<evidence type="ECO:0000313" key="10">
    <source>
        <dbReference type="EMBL" id="KAD6453147.1"/>
    </source>
</evidence>
<evidence type="ECO:0000259" key="7">
    <source>
        <dbReference type="Pfam" id="PF18052"/>
    </source>
</evidence>
<dbReference type="Pfam" id="PF23598">
    <property type="entry name" value="LRR_14"/>
    <property type="match status" value="1"/>
</dbReference>
<dbReference type="GO" id="GO:0005524">
    <property type="term" value="F:ATP binding"/>
    <property type="evidence" value="ECO:0007669"/>
    <property type="project" value="UniProtKB-KW"/>
</dbReference>
<feature type="domain" description="NB-ARC" evidence="6">
    <location>
        <begin position="172"/>
        <end position="338"/>
    </location>
</feature>
<dbReference type="InterPro" id="IPR041118">
    <property type="entry name" value="Rx_N"/>
</dbReference>
<sequence length="1290" mass="146364">MAETVASAILGPVFEKLTDEAFKKFARSQNIHSELNDLQSKLTHIKAVLNDASRREVNEESVKLWLNNLQHLAYDIDDILDDVATEAMRRELARESGDFTSKVRNLIPACCTKLLLTQSLHHKLDRITIRLQDLEKEKSDLGLVIGKDEKKKSNNRENETCLPEPDVVGREGEKQNLINKLLGGESSKENFSIIPIVGMGGVGKTTLARLLYNDTRVKNHFELHAWVCVSDFDIVKISNSIFRCVTAENNEFQDLNHFQIALTEKVKGKLLLLVIDDVWHEKYEDWEILVRPFRSCAPGSKIIMTTRKDQLLKKLGIDHLDRVERLSDRDALSLLALHALGVDNFDSHPTLRSKGEGIVRKCGGLPLALKAIGRLLRTKQTDEEDWDEVLKSEIWDLENSSEIVPALRLSYHDLSSHLKQLFAYCSLFPKDFLFDKDELVLLWMAEGYLLNPSLTNNTAPEDLGNEYFEKLLSRSFFQYAPNDKSFYVMHDLMNDLATFVAGDMFLRFEQQTEMEMLEVEKALAKYRHMSFIQERYVGYKKFEAFEKAARLRTLLAVSFGDEQSWHRFYLSNKFLVNLIPQLPLLRVLSLKRSLICQVPDLIGNLKHLRYLNLSQTKIEELPENIGSLYNLQMLILFGCKYLTKLPKSFVKLKKLRHFDIRDTPRLKKLPVAIGEVRSLRTLTKIIIGDDEDSFAITDLKGLSNLHGEISIEGLHNVQSATHAREANSSLRRVTRLGLKWGNGSGGGTLEMEVFNELKPHAGMLNKLNVEYYQGIEFPDWVGDPCFQRLGHVSIRDCRKCKFLPPLGQLPLLKKLFIQGMDEVKVIGSEFTGTSNVAAFSSLESLSFEGMSGWEEWSTNSKVLEAMFPCLGELSIKRCPKLRQVSLNALPSLRSLDIDTCGNGVLRNLVCAASSITKLKINDILELTDEAWRGALTYLGAVEEVEIRHCNDIRYLWESEAHACMVLMNIKKLVVIACDNLLSLGEKEDDEDSNLLLSSLRILEVKGCKSMERCILNSNSIERLEISVGESLTHVSFIGQKLKSLYIFEGHKLIMENMMNTSMPMLEKVIISDCTHLKSELIQLISNSIHLISIEIYDCPSIESFPDIQIPNLTSLIVESCKNLKSFPDIQLLNLTNLWLSDCPSIDAASFTHGNWPPNLVSLKVGGLKKPISEWGSQNFPTSLVTLLLCNEPHIRNFSRLSHLLPSSLKKLSIRGFDKLESLSVGLQHLTSLRCLLIWNCPMLKDLPEALLPSLLTLHIYECPILTRRGSHYWPFISHIPGIYVQGYKGT</sequence>
<evidence type="ECO:0000259" key="6">
    <source>
        <dbReference type="Pfam" id="PF00931"/>
    </source>
</evidence>
<dbReference type="Proteomes" id="UP000326396">
    <property type="component" value="Linkage Group LG12"/>
</dbReference>
<dbReference type="GO" id="GO:0043531">
    <property type="term" value="F:ADP binding"/>
    <property type="evidence" value="ECO:0007669"/>
    <property type="project" value="InterPro"/>
</dbReference>
<dbReference type="Gene3D" id="3.40.50.300">
    <property type="entry name" value="P-loop containing nucleotide triphosphate hydrolases"/>
    <property type="match status" value="1"/>
</dbReference>
<comment type="caution">
    <text evidence="10">The sequence shown here is derived from an EMBL/GenBank/DDBJ whole genome shotgun (WGS) entry which is preliminary data.</text>
</comment>
<name>A0A5N6PFN3_9ASTR</name>
<dbReference type="GO" id="GO:0051707">
    <property type="term" value="P:response to other organism"/>
    <property type="evidence" value="ECO:0007669"/>
    <property type="project" value="UniProtKB-ARBA"/>
</dbReference>
<dbReference type="InterPro" id="IPR032675">
    <property type="entry name" value="LRR_dom_sf"/>
</dbReference>
<keyword evidence="4" id="KW-0611">Plant defense</keyword>
<feature type="domain" description="Disease resistance R13L4/SHOC-2-like LRR" evidence="9">
    <location>
        <begin position="579"/>
        <end position="904"/>
    </location>
</feature>
<dbReference type="EMBL" id="SZYD01000004">
    <property type="protein sequence ID" value="KAD6453147.1"/>
    <property type="molecule type" value="Genomic_DNA"/>
</dbReference>
<organism evidence="10 11">
    <name type="scientific">Mikania micrantha</name>
    <name type="common">bitter vine</name>
    <dbReference type="NCBI Taxonomy" id="192012"/>
    <lineage>
        <taxon>Eukaryota</taxon>
        <taxon>Viridiplantae</taxon>
        <taxon>Streptophyta</taxon>
        <taxon>Embryophyta</taxon>
        <taxon>Tracheophyta</taxon>
        <taxon>Spermatophyta</taxon>
        <taxon>Magnoliopsida</taxon>
        <taxon>eudicotyledons</taxon>
        <taxon>Gunneridae</taxon>
        <taxon>Pentapetalae</taxon>
        <taxon>asterids</taxon>
        <taxon>campanulids</taxon>
        <taxon>Asterales</taxon>
        <taxon>Asteraceae</taxon>
        <taxon>Asteroideae</taxon>
        <taxon>Heliantheae alliance</taxon>
        <taxon>Eupatorieae</taxon>
        <taxon>Mikania</taxon>
    </lineage>
</organism>
<dbReference type="Gene3D" id="1.10.10.10">
    <property type="entry name" value="Winged helix-like DNA-binding domain superfamily/Winged helix DNA-binding domain"/>
    <property type="match status" value="1"/>
</dbReference>
<evidence type="ECO:0008006" key="12">
    <source>
        <dbReference type="Google" id="ProtNLM"/>
    </source>
</evidence>
<evidence type="ECO:0000259" key="8">
    <source>
        <dbReference type="Pfam" id="PF23559"/>
    </source>
</evidence>
<dbReference type="Pfam" id="PF00931">
    <property type="entry name" value="NB-ARC"/>
    <property type="match status" value="1"/>
</dbReference>
<gene>
    <name evidence="10" type="ORF">E3N88_07852</name>
</gene>
<evidence type="ECO:0000256" key="5">
    <source>
        <dbReference type="ARBA" id="ARBA00022840"/>
    </source>
</evidence>
<evidence type="ECO:0000256" key="1">
    <source>
        <dbReference type="ARBA" id="ARBA00008894"/>
    </source>
</evidence>
<feature type="domain" description="Disease resistance N-terminal" evidence="7">
    <location>
        <begin position="10"/>
        <end position="95"/>
    </location>
</feature>
<feature type="domain" description="Disease resistance protein winged helix" evidence="8">
    <location>
        <begin position="427"/>
        <end position="497"/>
    </location>
</feature>
<comment type="similarity">
    <text evidence="1">Belongs to the disease resistance NB-LRR family.</text>
</comment>
<proteinExistence type="inferred from homology"/>
<evidence type="ECO:0000256" key="2">
    <source>
        <dbReference type="ARBA" id="ARBA00022737"/>
    </source>
</evidence>
<keyword evidence="11" id="KW-1185">Reference proteome</keyword>
<dbReference type="SUPFAM" id="SSF52540">
    <property type="entry name" value="P-loop containing nucleoside triphosphate hydrolases"/>
    <property type="match status" value="1"/>
</dbReference>
<dbReference type="GO" id="GO:0006952">
    <property type="term" value="P:defense response"/>
    <property type="evidence" value="ECO:0007669"/>
    <property type="project" value="UniProtKB-KW"/>
</dbReference>
<dbReference type="OrthoDB" id="889266at2759"/>
<dbReference type="PRINTS" id="PR00364">
    <property type="entry name" value="DISEASERSIST"/>
</dbReference>
<dbReference type="InterPro" id="IPR055414">
    <property type="entry name" value="LRR_R13L4/SHOC2-like"/>
</dbReference>
<dbReference type="PANTHER" id="PTHR36766">
    <property type="entry name" value="PLANT BROAD-SPECTRUM MILDEW RESISTANCE PROTEIN RPW8"/>
    <property type="match status" value="1"/>
</dbReference>